<feature type="compositionally biased region" description="Low complexity" evidence="1">
    <location>
        <begin position="206"/>
        <end position="223"/>
    </location>
</feature>
<dbReference type="Proteomes" id="UP001054857">
    <property type="component" value="Unassembled WGS sequence"/>
</dbReference>
<gene>
    <name evidence="2" type="ORF">Agub_g7996</name>
</gene>
<comment type="caution">
    <text evidence="2">The sequence shown here is derived from an EMBL/GenBank/DDBJ whole genome shotgun (WGS) entry which is preliminary data.</text>
</comment>
<dbReference type="InterPro" id="IPR016024">
    <property type="entry name" value="ARM-type_fold"/>
</dbReference>
<reference evidence="2 3" key="1">
    <citation type="journal article" date="2021" name="Sci. Rep.">
        <title>Genome sequencing of the multicellular alga Astrephomene provides insights into convergent evolution of germ-soma differentiation.</title>
        <authorList>
            <person name="Yamashita S."/>
            <person name="Yamamoto K."/>
            <person name="Matsuzaki R."/>
            <person name="Suzuki S."/>
            <person name="Yamaguchi H."/>
            <person name="Hirooka S."/>
            <person name="Minakuchi Y."/>
            <person name="Miyagishima S."/>
            <person name="Kawachi M."/>
            <person name="Toyoda A."/>
            <person name="Nozaki H."/>
        </authorList>
    </citation>
    <scope>NUCLEOTIDE SEQUENCE [LARGE SCALE GENOMIC DNA]</scope>
    <source>
        <strain evidence="2 3">NIES-4017</strain>
    </source>
</reference>
<proteinExistence type="predicted"/>
<evidence type="ECO:0000256" key="1">
    <source>
        <dbReference type="SAM" id="MobiDB-lite"/>
    </source>
</evidence>
<dbReference type="SUPFAM" id="SSF48371">
    <property type="entry name" value="ARM repeat"/>
    <property type="match status" value="1"/>
</dbReference>
<dbReference type="Gene3D" id="1.25.10.10">
    <property type="entry name" value="Leucine-rich Repeat Variant"/>
    <property type="match status" value="1"/>
</dbReference>
<dbReference type="EMBL" id="BMAR01000014">
    <property type="protein sequence ID" value="GFR46414.1"/>
    <property type="molecule type" value="Genomic_DNA"/>
</dbReference>
<feature type="compositionally biased region" description="Basic and acidic residues" evidence="1">
    <location>
        <begin position="195"/>
        <end position="205"/>
    </location>
</feature>
<keyword evidence="3" id="KW-1185">Reference proteome</keyword>
<evidence type="ECO:0000313" key="2">
    <source>
        <dbReference type="EMBL" id="GFR46414.1"/>
    </source>
</evidence>
<name>A0AAD3HM35_9CHLO</name>
<organism evidence="2 3">
    <name type="scientific">Astrephomene gubernaculifera</name>
    <dbReference type="NCBI Taxonomy" id="47775"/>
    <lineage>
        <taxon>Eukaryota</taxon>
        <taxon>Viridiplantae</taxon>
        <taxon>Chlorophyta</taxon>
        <taxon>core chlorophytes</taxon>
        <taxon>Chlorophyceae</taxon>
        <taxon>CS clade</taxon>
        <taxon>Chlamydomonadales</taxon>
        <taxon>Astrephomenaceae</taxon>
        <taxon>Astrephomene</taxon>
    </lineage>
</organism>
<evidence type="ECO:0000313" key="3">
    <source>
        <dbReference type="Proteomes" id="UP001054857"/>
    </source>
</evidence>
<protein>
    <submittedName>
        <fullName evidence="2">Uncharacterized protein</fullName>
    </submittedName>
</protein>
<accession>A0AAD3HM35</accession>
<dbReference type="InterPro" id="IPR011989">
    <property type="entry name" value="ARM-like"/>
</dbReference>
<sequence length="239" mass="24729">MAVHLLNGCLLRAPSYDVATRLAASAATAAPGLLPALVESACEGAPHSLLAFSTLSYLVLSPPVVQRLLSAGLVAVLLGQLRAASSAPLEQQLLVSALGLLVTLVRVDGGARERVAGSRGVAGAVAGVLGRCEGEAVRGPALGLLQELVMTRKGLDQVLKCEALRTALDKMCGSDGDAGGGSGGQRESDAAGQEDNSRQRREGGQRQEQAQPRQQQQRGLQQQARLLRSTIAALAKIMK</sequence>
<dbReference type="AlphaFoldDB" id="A0AAD3HM35"/>
<feature type="region of interest" description="Disordered" evidence="1">
    <location>
        <begin position="175"/>
        <end position="223"/>
    </location>
</feature>